<dbReference type="CDD" id="cd17546">
    <property type="entry name" value="REC_hyHK_CKI1_RcsC-like"/>
    <property type="match status" value="1"/>
</dbReference>
<protein>
    <recommendedName>
        <fullName evidence="2">histidine kinase</fullName>
        <ecNumber evidence="2">2.7.13.3</ecNumber>
    </recommendedName>
</protein>
<comment type="catalytic activity">
    <reaction evidence="1">
        <text>ATP + protein L-histidine = ADP + protein N-phospho-L-histidine.</text>
        <dbReference type="EC" id="2.7.13.3"/>
    </reaction>
</comment>
<dbReference type="PROSITE" id="PS50109">
    <property type="entry name" value="HIS_KIN"/>
    <property type="match status" value="1"/>
</dbReference>
<evidence type="ECO:0000256" key="2">
    <source>
        <dbReference type="ARBA" id="ARBA00012438"/>
    </source>
</evidence>
<dbReference type="Gene3D" id="1.10.287.130">
    <property type="match status" value="1"/>
</dbReference>
<evidence type="ECO:0000313" key="9">
    <source>
        <dbReference type="EMBL" id="CAB9526154.1"/>
    </source>
</evidence>
<dbReference type="SUPFAM" id="SSF52172">
    <property type="entry name" value="CheY-like"/>
    <property type="match status" value="1"/>
</dbReference>
<feature type="domain" description="Histidine kinase" evidence="7">
    <location>
        <begin position="279"/>
        <end position="501"/>
    </location>
</feature>
<dbReference type="AlphaFoldDB" id="A0A9N8EW69"/>
<accession>A0A9N8EW69</accession>
<dbReference type="SMART" id="SM00448">
    <property type="entry name" value="REC"/>
    <property type="match status" value="1"/>
</dbReference>
<dbReference type="InterPro" id="IPR036890">
    <property type="entry name" value="HATPase_C_sf"/>
</dbReference>
<dbReference type="Gene3D" id="3.40.50.2300">
    <property type="match status" value="1"/>
</dbReference>
<feature type="domain" description="Response regulatory" evidence="8">
    <location>
        <begin position="527"/>
        <end position="647"/>
    </location>
</feature>
<dbReference type="SUPFAM" id="SSF55874">
    <property type="entry name" value="ATPase domain of HSP90 chaperone/DNA topoisomerase II/histidine kinase"/>
    <property type="match status" value="1"/>
</dbReference>
<sequence>MGLRRNRSSKPYKREDLEIFNLLEHPVWVFDITGKAMWWANESALELWNAESLESLLQRNFAHDMSESTERRLAEYLAKFQQGGSVTDQWTYYPQGKGATTVDVTLSGITAVLNDDEDDGDCRLMMLNEGVIPIQEEVNQEALRGVEMLRHLPVAVCQFDLEGTLMSQNPESLELFGSPAAVLSDNEESLCSFTSRFVDHGIAQRALEKVLQDKDYSLEAQQKTQRDGLRWFSISLRLSKDPVTSQPVVLYSARDTTEVIQAKKDADRANQEKSEFLAVMAHELRTPLHQMIGFTELLSETTMTDSQLEYVQLMQSASWSLKVVMNDIIEYKKIDSPSLEKIPFKVKGVLEGCRQVILPRTTEKGLTLSCEWERLAESLTLLGNPNRLRQVLLRLLQNSINFTHSGTVSLSATLVNTPDESADTRVRFQVTDTGVGISNEERAQLLGQQSPQANANRRRFSGAGLGLTICKSLVEAMGGTMEVESALGQGTTVSFEVPFTAAVVEKQQPIATPCQQPVQTESTSSLRVLVAEDNKLNQKVIKAMLQRMGHTVTLADNGALAVAAVEENKSNLFDVLLVDHQMPVMDGVEATKVLRSKGYCESLLPVIGLTASYQPSEMQFYRDCGMNDCIGKPARLQTLKQILADVLKQKEGACTSCGGINHHHEQTERHPPSYRQTCI</sequence>
<dbReference type="InterPro" id="IPR003594">
    <property type="entry name" value="HATPase_dom"/>
</dbReference>
<evidence type="ECO:0000259" key="7">
    <source>
        <dbReference type="PROSITE" id="PS50109"/>
    </source>
</evidence>
<dbReference type="InterPro" id="IPR035965">
    <property type="entry name" value="PAS-like_dom_sf"/>
</dbReference>
<dbReference type="GO" id="GO:0000155">
    <property type="term" value="F:phosphorelay sensor kinase activity"/>
    <property type="evidence" value="ECO:0007669"/>
    <property type="project" value="InterPro"/>
</dbReference>
<dbReference type="SMART" id="SM00388">
    <property type="entry name" value="HisKA"/>
    <property type="match status" value="1"/>
</dbReference>
<dbReference type="InterPro" id="IPR036097">
    <property type="entry name" value="HisK_dim/P_sf"/>
</dbReference>
<evidence type="ECO:0000256" key="6">
    <source>
        <dbReference type="PROSITE-ProRule" id="PRU00169"/>
    </source>
</evidence>
<evidence type="ECO:0000256" key="5">
    <source>
        <dbReference type="ARBA" id="ARBA00022777"/>
    </source>
</evidence>
<dbReference type="InterPro" id="IPR001789">
    <property type="entry name" value="Sig_transdc_resp-reg_receiver"/>
</dbReference>
<dbReference type="PROSITE" id="PS50110">
    <property type="entry name" value="RESPONSE_REGULATORY"/>
    <property type="match status" value="1"/>
</dbReference>
<feature type="modified residue" description="4-aspartylphosphate" evidence="6">
    <location>
        <position position="579"/>
    </location>
</feature>
<gene>
    <name evidence="9" type="ORF">SEMRO_1786_G297450.1</name>
</gene>
<evidence type="ECO:0000256" key="1">
    <source>
        <dbReference type="ARBA" id="ARBA00000085"/>
    </source>
</evidence>
<dbReference type="InterPro" id="IPR003661">
    <property type="entry name" value="HisK_dim/P_dom"/>
</dbReference>
<proteinExistence type="predicted"/>
<dbReference type="InterPro" id="IPR011006">
    <property type="entry name" value="CheY-like_superfamily"/>
</dbReference>
<evidence type="ECO:0000256" key="4">
    <source>
        <dbReference type="ARBA" id="ARBA00022679"/>
    </source>
</evidence>
<evidence type="ECO:0000256" key="3">
    <source>
        <dbReference type="ARBA" id="ARBA00022553"/>
    </source>
</evidence>
<dbReference type="Proteomes" id="UP001153069">
    <property type="component" value="Unassembled WGS sequence"/>
</dbReference>
<comment type="caution">
    <text evidence="9">The sequence shown here is derived from an EMBL/GenBank/DDBJ whole genome shotgun (WGS) entry which is preliminary data.</text>
</comment>
<evidence type="ECO:0000259" key="8">
    <source>
        <dbReference type="PROSITE" id="PS50110"/>
    </source>
</evidence>
<dbReference type="SUPFAM" id="SSF55785">
    <property type="entry name" value="PYP-like sensor domain (PAS domain)"/>
    <property type="match status" value="1"/>
</dbReference>
<dbReference type="Pfam" id="PF00072">
    <property type="entry name" value="Response_reg"/>
    <property type="match status" value="1"/>
</dbReference>
<dbReference type="OrthoDB" id="43082at2759"/>
<dbReference type="CDD" id="cd00082">
    <property type="entry name" value="HisKA"/>
    <property type="match status" value="1"/>
</dbReference>
<keyword evidence="3 6" id="KW-0597">Phosphoprotein</keyword>
<organism evidence="9 10">
    <name type="scientific">Seminavis robusta</name>
    <dbReference type="NCBI Taxonomy" id="568900"/>
    <lineage>
        <taxon>Eukaryota</taxon>
        <taxon>Sar</taxon>
        <taxon>Stramenopiles</taxon>
        <taxon>Ochrophyta</taxon>
        <taxon>Bacillariophyta</taxon>
        <taxon>Bacillariophyceae</taxon>
        <taxon>Bacillariophycidae</taxon>
        <taxon>Naviculales</taxon>
        <taxon>Naviculaceae</taxon>
        <taxon>Seminavis</taxon>
    </lineage>
</organism>
<dbReference type="Pfam" id="PF02518">
    <property type="entry name" value="HATPase_c"/>
    <property type="match status" value="1"/>
</dbReference>
<evidence type="ECO:0000313" key="10">
    <source>
        <dbReference type="Proteomes" id="UP001153069"/>
    </source>
</evidence>
<dbReference type="SUPFAM" id="SSF47384">
    <property type="entry name" value="Homodimeric domain of signal transducing histidine kinase"/>
    <property type="match status" value="1"/>
</dbReference>
<dbReference type="Pfam" id="PF00512">
    <property type="entry name" value="HisKA"/>
    <property type="match status" value="1"/>
</dbReference>
<dbReference type="InterPro" id="IPR004358">
    <property type="entry name" value="Sig_transdc_His_kin-like_C"/>
</dbReference>
<dbReference type="Gene3D" id="3.30.565.10">
    <property type="entry name" value="Histidine kinase-like ATPase, C-terminal domain"/>
    <property type="match status" value="1"/>
</dbReference>
<reference evidence="9" key="1">
    <citation type="submission" date="2020-06" db="EMBL/GenBank/DDBJ databases">
        <authorList>
            <consortium name="Plant Systems Biology data submission"/>
        </authorList>
    </citation>
    <scope>NUCLEOTIDE SEQUENCE</scope>
    <source>
        <strain evidence="9">D6</strain>
    </source>
</reference>
<dbReference type="SMART" id="SM00387">
    <property type="entry name" value="HATPase_c"/>
    <property type="match status" value="1"/>
</dbReference>
<dbReference type="EMBL" id="CAICTM010001784">
    <property type="protein sequence ID" value="CAB9526154.1"/>
    <property type="molecule type" value="Genomic_DNA"/>
</dbReference>
<keyword evidence="4" id="KW-0808">Transferase</keyword>
<dbReference type="EC" id="2.7.13.3" evidence="2"/>
<dbReference type="PANTHER" id="PTHR43047">
    <property type="entry name" value="TWO-COMPONENT HISTIDINE PROTEIN KINASE"/>
    <property type="match status" value="1"/>
</dbReference>
<dbReference type="PRINTS" id="PR00344">
    <property type="entry name" value="BCTRLSENSOR"/>
</dbReference>
<dbReference type="Gene3D" id="3.30.450.20">
    <property type="entry name" value="PAS domain"/>
    <property type="match status" value="1"/>
</dbReference>
<keyword evidence="10" id="KW-1185">Reference proteome</keyword>
<name>A0A9N8EW69_9STRA</name>
<dbReference type="PANTHER" id="PTHR43047:SF64">
    <property type="entry name" value="HISTIDINE KINASE CONTAINING CHEY-HOMOLOGOUS RECEIVER DOMAIN AND PAS DOMAIN-RELATED"/>
    <property type="match status" value="1"/>
</dbReference>
<dbReference type="InterPro" id="IPR005467">
    <property type="entry name" value="His_kinase_dom"/>
</dbReference>
<keyword evidence="5 9" id="KW-0418">Kinase</keyword>